<feature type="transmembrane region" description="Helical" evidence="5">
    <location>
        <begin position="176"/>
        <end position="193"/>
    </location>
</feature>
<dbReference type="Proteomes" id="UP000006073">
    <property type="component" value="Unassembled WGS sequence"/>
</dbReference>
<evidence type="ECO:0000256" key="2">
    <source>
        <dbReference type="ARBA" id="ARBA00022692"/>
    </source>
</evidence>
<accession>S2D8Y1</accession>
<keyword evidence="3 5" id="KW-1133">Transmembrane helix</keyword>
<organism evidence="7 8">
    <name type="scientific">Indibacter alkaliphilus (strain CCUG 57479 / KCTC 22604 / LW1)</name>
    <dbReference type="NCBI Taxonomy" id="1189612"/>
    <lineage>
        <taxon>Bacteria</taxon>
        <taxon>Pseudomonadati</taxon>
        <taxon>Bacteroidota</taxon>
        <taxon>Cytophagia</taxon>
        <taxon>Cytophagales</taxon>
        <taxon>Cyclobacteriaceae</taxon>
    </lineage>
</organism>
<evidence type="ECO:0000256" key="1">
    <source>
        <dbReference type="ARBA" id="ARBA00004141"/>
    </source>
</evidence>
<feature type="domain" description="O-antigen ligase-related" evidence="6">
    <location>
        <begin position="182"/>
        <end position="317"/>
    </location>
</feature>
<name>S2D8Y1_INDAL</name>
<protein>
    <submittedName>
        <fullName evidence="7">Polysaccharide polymerase</fullName>
    </submittedName>
</protein>
<gene>
    <name evidence="7" type="ORF">A33Q_3039</name>
</gene>
<dbReference type="STRING" id="1189612.A33Q_3039"/>
<feature type="transmembrane region" description="Helical" evidence="5">
    <location>
        <begin position="149"/>
        <end position="169"/>
    </location>
</feature>
<dbReference type="OrthoDB" id="2339512at2"/>
<evidence type="ECO:0000313" key="7">
    <source>
        <dbReference type="EMBL" id="EOZ95677.1"/>
    </source>
</evidence>
<feature type="transmembrane region" description="Helical" evidence="5">
    <location>
        <begin position="118"/>
        <end position="137"/>
    </location>
</feature>
<dbReference type="EMBL" id="ALWO02000037">
    <property type="protein sequence ID" value="EOZ95677.1"/>
    <property type="molecule type" value="Genomic_DNA"/>
</dbReference>
<keyword evidence="8" id="KW-1185">Reference proteome</keyword>
<dbReference type="Pfam" id="PF04932">
    <property type="entry name" value="Wzy_C"/>
    <property type="match status" value="1"/>
</dbReference>
<feature type="transmembrane region" description="Helical" evidence="5">
    <location>
        <begin position="94"/>
        <end position="111"/>
    </location>
</feature>
<feature type="transmembrane region" description="Helical" evidence="5">
    <location>
        <begin position="199"/>
        <end position="216"/>
    </location>
</feature>
<keyword evidence="2 5" id="KW-0812">Transmembrane</keyword>
<comment type="caution">
    <text evidence="7">The sequence shown here is derived from an EMBL/GenBank/DDBJ whole genome shotgun (WGS) entry which is preliminary data.</text>
</comment>
<dbReference type="RefSeq" id="WP_009033443.1">
    <property type="nucleotide sequence ID" value="NZ_ALWO02000037.1"/>
</dbReference>
<evidence type="ECO:0000256" key="3">
    <source>
        <dbReference type="ARBA" id="ARBA00022989"/>
    </source>
</evidence>
<evidence type="ECO:0000256" key="4">
    <source>
        <dbReference type="ARBA" id="ARBA00023136"/>
    </source>
</evidence>
<evidence type="ECO:0000313" key="8">
    <source>
        <dbReference type="Proteomes" id="UP000006073"/>
    </source>
</evidence>
<feature type="transmembrane region" description="Helical" evidence="5">
    <location>
        <begin position="37"/>
        <end position="54"/>
    </location>
</feature>
<dbReference type="GO" id="GO:0016020">
    <property type="term" value="C:membrane"/>
    <property type="evidence" value="ECO:0007669"/>
    <property type="project" value="UniProtKB-SubCell"/>
</dbReference>
<sequence length="373" mass="42247">MLQLDLNKIEIKVFTWVVFITLSLPSIKLIYSSPLLNAALIGIFAFFMLHFYTVSPVKLSKVQKVFLTLFLSFISFIFISYFIFPYSHYSLDKYVKYFFVFIAVIVTATFVEKVDIRLLVNLLIAWGIVLCIWKLTIGIRLNFDKGQTYLTYGMPIGCSLMLLLTQVFKKLSWKEVVFYGGLILLNIFVILTSRGRSSIIFPFLTFGIVIITALFFGNNKKPAVKVMVFGTILLLIVGSYVLANLESFKSLARVIALVESGGEDDRLNLWVPAIEQILINPFGHGTDAYHYLLIHYPHNIILEITLSFGIVGLLLLMGMLAVFGNRFVKNLDKNFHYVAVSAVGIYFFLSWNTSHDLATSTIPFVGLSLSLKQ</sequence>
<dbReference type="InterPro" id="IPR051533">
    <property type="entry name" value="WaaL-like"/>
</dbReference>
<feature type="transmembrane region" description="Helical" evidence="5">
    <location>
        <begin position="223"/>
        <end position="243"/>
    </location>
</feature>
<proteinExistence type="predicted"/>
<dbReference type="AlphaFoldDB" id="S2D8Y1"/>
<comment type="subcellular location">
    <subcellularLocation>
        <location evidence="1">Membrane</location>
        <topology evidence="1">Multi-pass membrane protein</topology>
    </subcellularLocation>
</comment>
<dbReference type="InterPro" id="IPR007016">
    <property type="entry name" value="O-antigen_ligase-rel_domated"/>
</dbReference>
<dbReference type="PANTHER" id="PTHR37422">
    <property type="entry name" value="TEICHURONIC ACID BIOSYNTHESIS PROTEIN TUAE"/>
    <property type="match status" value="1"/>
</dbReference>
<evidence type="ECO:0000256" key="5">
    <source>
        <dbReference type="SAM" id="Phobius"/>
    </source>
</evidence>
<evidence type="ECO:0000259" key="6">
    <source>
        <dbReference type="Pfam" id="PF04932"/>
    </source>
</evidence>
<feature type="transmembrane region" description="Helical" evidence="5">
    <location>
        <begin position="66"/>
        <end position="88"/>
    </location>
</feature>
<dbReference type="PANTHER" id="PTHR37422:SF13">
    <property type="entry name" value="LIPOPOLYSACCHARIDE BIOSYNTHESIS PROTEIN PA4999-RELATED"/>
    <property type="match status" value="1"/>
</dbReference>
<dbReference type="eggNOG" id="ENOG5032VK5">
    <property type="taxonomic scope" value="Bacteria"/>
</dbReference>
<feature type="transmembrane region" description="Helical" evidence="5">
    <location>
        <begin position="335"/>
        <end position="351"/>
    </location>
</feature>
<feature type="transmembrane region" description="Helical" evidence="5">
    <location>
        <begin position="12"/>
        <end position="31"/>
    </location>
</feature>
<reference evidence="7 8" key="1">
    <citation type="journal article" date="2013" name="Genome Announc.">
        <title>Draft Genome Sequence of Indibacter alkaliphilus Strain LW1T, Isolated from Lonar Lake, a Haloalkaline Lake in the Buldana District of Maharashtra, India.</title>
        <authorList>
            <person name="Singh A."/>
            <person name="Kumar Jangir P."/>
            <person name="Sharma R."/>
            <person name="Singh A."/>
            <person name="Kumar Pinnaka A."/>
            <person name="Shivaji S."/>
        </authorList>
    </citation>
    <scope>NUCLEOTIDE SEQUENCE [LARGE SCALE GENOMIC DNA]</scope>
    <source>
        <strain evidence="8">CCUG 57479 / KCTC 22604 / LW1</strain>
    </source>
</reference>
<keyword evidence="4 5" id="KW-0472">Membrane</keyword>
<feature type="transmembrane region" description="Helical" evidence="5">
    <location>
        <begin position="300"/>
        <end position="323"/>
    </location>
</feature>